<comment type="caution">
    <text evidence="7">The sequence shown here is derived from an EMBL/GenBank/DDBJ whole genome shotgun (WGS) entry which is preliminary data.</text>
</comment>
<protein>
    <submittedName>
        <fullName evidence="7">Fimbrial protein</fullName>
    </submittedName>
</protein>
<keyword evidence="3 5" id="KW-0732">Signal</keyword>
<evidence type="ECO:0000256" key="5">
    <source>
        <dbReference type="SAM" id="SignalP"/>
    </source>
</evidence>
<feature type="chain" id="PRO_5046002004" evidence="5">
    <location>
        <begin position="22"/>
        <end position="176"/>
    </location>
</feature>
<dbReference type="Proteomes" id="UP001335910">
    <property type="component" value="Unassembled WGS sequence"/>
</dbReference>
<proteinExistence type="inferred from homology"/>
<evidence type="ECO:0000256" key="3">
    <source>
        <dbReference type="ARBA" id="ARBA00022729"/>
    </source>
</evidence>
<evidence type="ECO:0000259" key="6">
    <source>
        <dbReference type="Pfam" id="PF00419"/>
    </source>
</evidence>
<comment type="similarity">
    <text evidence="2">Belongs to the fimbrial protein family.</text>
</comment>
<evidence type="ECO:0000256" key="1">
    <source>
        <dbReference type="ARBA" id="ARBA00004561"/>
    </source>
</evidence>
<evidence type="ECO:0000313" key="7">
    <source>
        <dbReference type="EMBL" id="MEE9682559.1"/>
    </source>
</evidence>
<dbReference type="PANTHER" id="PTHR33420">
    <property type="entry name" value="FIMBRIAL SUBUNIT ELFA-RELATED"/>
    <property type="match status" value="1"/>
</dbReference>
<evidence type="ECO:0000256" key="4">
    <source>
        <dbReference type="ARBA" id="ARBA00023263"/>
    </source>
</evidence>
<dbReference type="SUPFAM" id="SSF49401">
    <property type="entry name" value="Bacterial adhesins"/>
    <property type="match status" value="1"/>
</dbReference>
<dbReference type="EMBL" id="JAZKLI010000001">
    <property type="protein sequence ID" value="MEE9682559.1"/>
    <property type="molecule type" value="Genomic_DNA"/>
</dbReference>
<keyword evidence="8" id="KW-1185">Reference proteome</keyword>
<name>A0ABU7U6G4_LELAM</name>
<comment type="subcellular location">
    <subcellularLocation>
        <location evidence="1">Fimbrium</location>
    </subcellularLocation>
</comment>
<organism evidence="7 8">
    <name type="scientific">Lelliottia amnigena</name>
    <name type="common">Enterobacter amnigenus</name>
    <dbReference type="NCBI Taxonomy" id="61646"/>
    <lineage>
        <taxon>Bacteria</taxon>
        <taxon>Pseudomonadati</taxon>
        <taxon>Pseudomonadota</taxon>
        <taxon>Gammaproteobacteria</taxon>
        <taxon>Enterobacterales</taxon>
        <taxon>Enterobacteriaceae</taxon>
        <taxon>Lelliottia</taxon>
    </lineage>
</organism>
<feature type="signal peptide" evidence="5">
    <location>
        <begin position="1"/>
        <end position="21"/>
    </location>
</feature>
<dbReference type="Pfam" id="PF00419">
    <property type="entry name" value="Fimbrial"/>
    <property type="match status" value="1"/>
</dbReference>
<dbReference type="Gene3D" id="2.60.40.1090">
    <property type="entry name" value="Fimbrial-type adhesion domain"/>
    <property type="match status" value="1"/>
</dbReference>
<dbReference type="InterPro" id="IPR000259">
    <property type="entry name" value="Adhesion_dom_fimbrial"/>
</dbReference>
<dbReference type="InterPro" id="IPR008966">
    <property type="entry name" value="Adhesion_dom_sf"/>
</dbReference>
<dbReference type="InterPro" id="IPR050263">
    <property type="entry name" value="Bact_Fimbrial_Adh_Pro"/>
</dbReference>
<evidence type="ECO:0000313" key="8">
    <source>
        <dbReference type="Proteomes" id="UP001335910"/>
    </source>
</evidence>
<keyword evidence="4" id="KW-0281">Fimbrium</keyword>
<gene>
    <name evidence="7" type="ORF">V4839_03460</name>
</gene>
<reference evidence="7 8" key="1">
    <citation type="submission" date="2023-10" db="EMBL/GenBank/DDBJ databases">
        <title>Wastewater isolates of ESBL- and carbapenemase-producing Gram-negative bacteria from New Zealand.</title>
        <authorList>
            <person name="Straub C."/>
            <person name="Weaver L."/>
            <person name="Cornelius A."/>
            <person name="Mcgill E."/>
            <person name="Dyet K."/>
            <person name="White L."/>
            <person name="Pattis I."/>
        </authorList>
    </citation>
    <scope>NUCLEOTIDE SEQUENCE [LARGE SCALE GENOMIC DNA]</scope>
    <source>
        <strain evidence="7 8">ESBL35</strain>
    </source>
</reference>
<dbReference type="PANTHER" id="PTHR33420:SF3">
    <property type="entry name" value="FIMBRIAL SUBUNIT ELFA"/>
    <property type="match status" value="1"/>
</dbReference>
<accession>A0ABU7U6G4</accession>
<evidence type="ECO:0000256" key="2">
    <source>
        <dbReference type="ARBA" id="ARBA00006671"/>
    </source>
</evidence>
<dbReference type="InterPro" id="IPR036937">
    <property type="entry name" value="Adhesion_dom_fimbrial_sf"/>
</dbReference>
<sequence>MNKTLLSLTLASLLMAGAVQAEDRSATVDISGTVIADNTECTVNTSTSSVVMTGKIADLINQGENATSPNNLNFTIGSSDAASTCIGLVALQLHGVADDADGTALANSETGVTAAKGVGIGLFDNNSQPLAINNNQIVPTNDVSNNTINLQMVKLTGQTPVEGTVHASLTIDIVRL</sequence>
<dbReference type="RefSeq" id="WP_331388666.1">
    <property type="nucleotide sequence ID" value="NZ_JAZKLB010000001.1"/>
</dbReference>
<feature type="domain" description="Fimbrial-type adhesion" evidence="6">
    <location>
        <begin position="30"/>
        <end position="172"/>
    </location>
</feature>